<protein>
    <submittedName>
        <fullName evidence="3">I2EP</fullName>
    </submittedName>
</protein>
<dbReference type="Pfam" id="PF05551">
    <property type="entry name" value="zf-His_Me_endon"/>
    <property type="match status" value="1"/>
</dbReference>
<feature type="domain" description="Zinc-binding loop region of homing endonuclease" evidence="2">
    <location>
        <begin position="121"/>
        <end position="235"/>
    </location>
</feature>
<evidence type="ECO:0000313" key="3">
    <source>
        <dbReference type="EMBL" id="AAL69647.1"/>
    </source>
</evidence>
<dbReference type="SUPFAM" id="SSF54060">
    <property type="entry name" value="His-Me finger endonucleases"/>
    <property type="match status" value="1"/>
</dbReference>
<feature type="compositionally biased region" description="Polar residues" evidence="1">
    <location>
        <begin position="55"/>
        <end position="76"/>
    </location>
</feature>
<gene>
    <name evidence="3" type="primary">I2EP</name>
</gene>
<dbReference type="InterPro" id="IPR044930">
    <property type="entry name" value="Homing_endonuclease_His-Me"/>
</dbReference>
<dbReference type="AlphaFoldDB" id="Q8X1S1"/>
<dbReference type="InterPro" id="IPR008704">
    <property type="entry name" value="Endonuclease_Zinc-binding_loop"/>
</dbReference>
<sequence>MRGRLPHSHNFYLVVLSGVRLGRRKRLRLNLPGRGTVRVYSSPTQMPLDLSTVAGDSQSSGTAYVRATSPSNQDECSQPCPDLSVEREQRELNLEALRYSVQEKPDEARRILDGMASETIGWCRSSVLKPNKQDGYIQVSFKGANKIALLHELVLWADGLQCNPIRNGQHISHLCANPRCMTLGHLVVEDAAINQSRKGCGKIKACRHAGCSKWVYFCDHKPRCIRFVEGFASWKEFQAKGECC</sequence>
<name>Q8X1S1_BEABA</name>
<feature type="region of interest" description="Disordered" evidence="1">
    <location>
        <begin position="55"/>
        <end position="78"/>
    </location>
</feature>
<dbReference type="InterPro" id="IPR044925">
    <property type="entry name" value="His-Me_finger_sf"/>
</dbReference>
<dbReference type="Gene3D" id="3.90.75.10">
    <property type="entry name" value="Homing Intron 3 (I-ppo) Encoded Endonuclease, Chain A"/>
    <property type="match status" value="1"/>
</dbReference>
<reference evidence="3" key="1">
    <citation type="submission" date="2000-11" db="EMBL/GenBank/DDBJ databases">
        <title>Beauveria bassiana 28S rDNA Group-I Intron Insertion and Nucleotide Sequence Variation.</title>
        <authorList>
            <person name="Coates B.S."/>
            <person name="Hellmich R.L."/>
            <person name="Lewis L.C."/>
        </authorList>
    </citation>
    <scope>NUCLEOTIDE SEQUENCE</scope>
    <source>
        <strain evidence="3">Bb2515</strain>
    </source>
</reference>
<evidence type="ECO:0000259" key="2">
    <source>
        <dbReference type="Pfam" id="PF05551"/>
    </source>
</evidence>
<organism evidence="3">
    <name type="scientific">Beauveria bassiana</name>
    <name type="common">White muscardine disease fungus</name>
    <name type="synonym">Tritirachium shiotae</name>
    <dbReference type="NCBI Taxonomy" id="176275"/>
    <lineage>
        <taxon>Eukaryota</taxon>
        <taxon>Fungi</taxon>
        <taxon>Dikarya</taxon>
        <taxon>Ascomycota</taxon>
        <taxon>Pezizomycotina</taxon>
        <taxon>Sordariomycetes</taxon>
        <taxon>Hypocreomycetidae</taxon>
        <taxon>Hypocreales</taxon>
        <taxon>Cordycipitaceae</taxon>
        <taxon>Beauveria</taxon>
    </lineage>
</organism>
<evidence type="ECO:0000256" key="1">
    <source>
        <dbReference type="SAM" id="MobiDB-lite"/>
    </source>
</evidence>
<dbReference type="GO" id="GO:0004519">
    <property type="term" value="F:endonuclease activity"/>
    <property type="evidence" value="ECO:0007669"/>
    <property type="project" value="InterPro"/>
</dbReference>
<dbReference type="EMBL" id="AF322938">
    <property type="protein sequence ID" value="AAL69647.1"/>
    <property type="molecule type" value="Genomic_DNA"/>
</dbReference>
<accession>Q8X1S1</accession>
<proteinExistence type="predicted"/>